<dbReference type="GO" id="GO:0044773">
    <property type="term" value="P:mitotic DNA damage checkpoint signaling"/>
    <property type="evidence" value="ECO:0007669"/>
    <property type="project" value="TreeGrafter"/>
</dbReference>
<dbReference type="EMBL" id="CAJJDP010000070">
    <property type="protein sequence ID" value="CAD8178381.1"/>
    <property type="molecule type" value="Genomic_DNA"/>
</dbReference>
<dbReference type="GO" id="GO:0004674">
    <property type="term" value="F:protein serine/threonine kinase activity"/>
    <property type="evidence" value="ECO:0007669"/>
    <property type="project" value="TreeGrafter"/>
</dbReference>
<protein>
    <recommendedName>
        <fullName evidence="1">Protein kinase domain-containing protein</fullName>
    </recommendedName>
</protein>
<dbReference type="InterPro" id="IPR000719">
    <property type="entry name" value="Prot_kinase_dom"/>
</dbReference>
<proteinExistence type="predicted"/>
<accession>A0A8S1VP22</accession>
<dbReference type="InterPro" id="IPR008266">
    <property type="entry name" value="Tyr_kinase_AS"/>
</dbReference>
<keyword evidence="3" id="KW-1185">Reference proteome</keyword>
<dbReference type="AlphaFoldDB" id="A0A8S1VP22"/>
<dbReference type="PANTHER" id="PTHR44167:SF24">
    <property type="entry name" value="SERINE_THREONINE-PROTEIN KINASE CHK2"/>
    <property type="match status" value="1"/>
</dbReference>
<dbReference type="PANTHER" id="PTHR44167">
    <property type="entry name" value="OVARIAN-SPECIFIC SERINE/THREONINE-PROTEIN KINASE LOK-RELATED"/>
    <property type="match status" value="1"/>
</dbReference>
<dbReference type="Pfam" id="PF00069">
    <property type="entry name" value="Pkinase"/>
    <property type="match status" value="1"/>
</dbReference>
<dbReference type="SMART" id="SM00220">
    <property type="entry name" value="S_TKc"/>
    <property type="match status" value="1"/>
</dbReference>
<dbReference type="GO" id="GO:0005524">
    <property type="term" value="F:ATP binding"/>
    <property type="evidence" value="ECO:0007669"/>
    <property type="project" value="InterPro"/>
</dbReference>
<comment type="caution">
    <text evidence="2">The sequence shown here is derived from an EMBL/GenBank/DDBJ whole genome shotgun (WGS) entry which is preliminary data.</text>
</comment>
<evidence type="ECO:0000313" key="2">
    <source>
        <dbReference type="EMBL" id="CAD8178381.1"/>
    </source>
</evidence>
<organism evidence="2 3">
    <name type="scientific">Paramecium octaurelia</name>
    <dbReference type="NCBI Taxonomy" id="43137"/>
    <lineage>
        <taxon>Eukaryota</taxon>
        <taxon>Sar</taxon>
        <taxon>Alveolata</taxon>
        <taxon>Ciliophora</taxon>
        <taxon>Intramacronucleata</taxon>
        <taxon>Oligohymenophorea</taxon>
        <taxon>Peniculida</taxon>
        <taxon>Parameciidae</taxon>
        <taxon>Paramecium</taxon>
    </lineage>
</organism>
<feature type="domain" description="Protein kinase" evidence="1">
    <location>
        <begin position="106"/>
        <end position="343"/>
    </location>
</feature>
<dbReference type="PROSITE" id="PS50011">
    <property type="entry name" value="PROTEIN_KINASE_DOM"/>
    <property type="match status" value="1"/>
</dbReference>
<name>A0A8S1VP22_PAROT</name>
<dbReference type="PROSITE" id="PS00109">
    <property type="entry name" value="PROTEIN_KINASE_TYR"/>
    <property type="match status" value="1"/>
</dbReference>
<reference evidence="2" key="1">
    <citation type="submission" date="2021-01" db="EMBL/GenBank/DDBJ databases">
        <authorList>
            <consortium name="Genoscope - CEA"/>
            <person name="William W."/>
        </authorList>
    </citation>
    <scope>NUCLEOTIDE SEQUENCE</scope>
</reference>
<sequence length="372" mass="43856">MLIKGLKQFYLQTTYFPTIKLINNCVYFSAKREDNINEDFICQLDLADIAIQWSYCLSNNFLNGLKVYRQKFRFTIYGLQDELYQFQGYIKGKIPFTANLSEKYELDTNSMIETDTFLALNFKTQKRKLLKRLYNKQTASLDEFKIQVFLQKCRPQYILYYNSHYVRDKEQFISFDCDEFRTLKSILQHNPQGLPLQTIRIIMQQLITGLEFLHSNGIIHQDIRPENIIITNADDIQIKISNFNQAIFVEELAKFVGKRPYVDPQLITKFNTENKLDIFSAGLIFYALLIGKILEQPILISDAIITLQQLKVNDEAIDLFKEMVNIDKIERLSASECLNHNFFVDCPYQVQNLIDKLDQITIPFKLNRYKQR</sequence>
<evidence type="ECO:0000313" key="3">
    <source>
        <dbReference type="Proteomes" id="UP000683925"/>
    </source>
</evidence>
<gene>
    <name evidence="2" type="ORF">POCTA_138.1.T0710030</name>
</gene>
<dbReference type="GO" id="GO:0005737">
    <property type="term" value="C:cytoplasm"/>
    <property type="evidence" value="ECO:0007669"/>
    <property type="project" value="TreeGrafter"/>
</dbReference>
<dbReference type="GO" id="GO:0005634">
    <property type="term" value="C:nucleus"/>
    <property type="evidence" value="ECO:0007669"/>
    <property type="project" value="TreeGrafter"/>
</dbReference>
<dbReference type="OrthoDB" id="6513151at2759"/>
<evidence type="ECO:0000259" key="1">
    <source>
        <dbReference type="PROSITE" id="PS50011"/>
    </source>
</evidence>
<dbReference type="Proteomes" id="UP000683925">
    <property type="component" value="Unassembled WGS sequence"/>
</dbReference>